<comment type="similarity">
    <text evidence="2">Belongs to the PilY1 family.</text>
</comment>
<feature type="domain" description="PilY1 beta-propeller" evidence="8">
    <location>
        <begin position="127"/>
        <end position="470"/>
    </location>
</feature>
<evidence type="ECO:0000256" key="7">
    <source>
        <dbReference type="SAM" id="SignalP"/>
    </source>
</evidence>
<evidence type="ECO:0000256" key="1">
    <source>
        <dbReference type="ARBA" id="ARBA00004561"/>
    </source>
</evidence>
<dbReference type="OrthoDB" id="7156875at2"/>
<keyword evidence="10" id="KW-1185">Reference proteome</keyword>
<evidence type="ECO:0000313" key="9">
    <source>
        <dbReference type="EMBL" id="AMP12280.1"/>
    </source>
</evidence>
<dbReference type="EMBL" id="CP013235">
    <property type="protein sequence ID" value="AMP12280.1"/>
    <property type="molecule type" value="Genomic_DNA"/>
</dbReference>
<evidence type="ECO:0000313" key="10">
    <source>
        <dbReference type="Proteomes" id="UP000071778"/>
    </source>
</evidence>
<protein>
    <submittedName>
        <fullName evidence="9">Neisseria PilC beta-propeller domain protein</fullName>
    </submittedName>
</protein>
<proteinExistence type="inferred from homology"/>
<evidence type="ECO:0000256" key="2">
    <source>
        <dbReference type="ARBA" id="ARBA00008387"/>
    </source>
</evidence>
<dbReference type="InterPro" id="IPR011047">
    <property type="entry name" value="Quinoprotein_ADH-like_sf"/>
</dbReference>
<dbReference type="Proteomes" id="UP000071778">
    <property type="component" value="Chromosome"/>
</dbReference>
<reference evidence="9 10" key="1">
    <citation type="submission" date="2015-11" db="EMBL/GenBank/DDBJ databases">
        <title>Exploring the genomic traits of fungus-feeding bacterial genus Collimonas.</title>
        <authorList>
            <person name="Song C."/>
            <person name="Schmidt R."/>
            <person name="de Jager V."/>
            <person name="Krzyzanowska D."/>
            <person name="Jongedijk E."/>
            <person name="Cankar K."/>
            <person name="Beekwilder J."/>
            <person name="van Veen A."/>
            <person name="de Boer W."/>
            <person name="van Veen J.A."/>
            <person name="Garbeva P."/>
        </authorList>
    </citation>
    <scope>NUCLEOTIDE SEQUENCE [LARGE SCALE GENOMIC DNA]</scope>
    <source>
        <strain evidence="9 10">Ter282</strain>
    </source>
</reference>
<evidence type="ECO:0000256" key="6">
    <source>
        <dbReference type="ARBA" id="ARBA00023263"/>
    </source>
</evidence>
<dbReference type="SUPFAM" id="SSF50998">
    <property type="entry name" value="Quinoprotein alcohol dehydrogenase-like"/>
    <property type="match status" value="1"/>
</dbReference>
<dbReference type="RefSeq" id="WP_061535072.1">
    <property type="nucleotide sequence ID" value="NZ_CP013233.1"/>
</dbReference>
<feature type="chain" id="PRO_5007278072" evidence="7">
    <location>
        <begin position="23"/>
        <end position="608"/>
    </location>
</feature>
<keyword evidence="4" id="KW-0479">Metal-binding</keyword>
<gene>
    <name evidence="9" type="ORF">CAter282_4625</name>
</gene>
<comment type="subcellular location">
    <subcellularLocation>
        <location evidence="1">Fimbrium</location>
    </subcellularLocation>
</comment>
<dbReference type="AlphaFoldDB" id="A0A127QQ63"/>
<dbReference type="GO" id="GO:0046872">
    <property type="term" value="F:metal ion binding"/>
    <property type="evidence" value="ECO:0007669"/>
    <property type="project" value="UniProtKB-KW"/>
</dbReference>
<organism evidence="9 10">
    <name type="scientific">Collimonas arenae</name>
    <dbReference type="NCBI Taxonomy" id="279058"/>
    <lineage>
        <taxon>Bacteria</taxon>
        <taxon>Pseudomonadati</taxon>
        <taxon>Pseudomonadota</taxon>
        <taxon>Betaproteobacteria</taxon>
        <taxon>Burkholderiales</taxon>
        <taxon>Oxalobacteraceae</taxon>
        <taxon>Collimonas</taxon>
    </lineage>
</organism>
<evidence type="ECO:0000256" key="4">
    <source>
        <dbReference type="ARBA" id="ARBA00022723"/>
    </source>
</evidence>
<keyword evidence="7" id="KW-0732">Signal</keyword>
<keyword evidence="6" id="KW-0281">Fimbrium</keyword>
<dbReference type="GO" id="GO:0009289">
    <property type="term" value="C:pilus"/>
    <property type="evidence" value="ECO:0007669"/>
    <property type="project" value="UniProtKB-SubCell"/>
</dbReference>
<evidence type="ECO:0000256" key="5">
    <source>
        <dbReference type="ARBA" id="ARBA00022837"/>
    </source>
</evidence>
<dbReference type="InterPro" id="IPR008707">
    <property type="entry name" value="B-propeller_PilY1"/>
</dbReference>
<keyword evidence="3" id="KW-1029">Fimbrium biogenesis</keyword>
<feature type="signal peptide" evidence="7">
    <location>
        <begin position="1"/>
        <end position="22"/>
    </location>
</feature>
<keyword evidence="5" id="KW-0106">Calcium</keyword>
<evidence type="ECO:0000256" key="3">
    <source>
        <dbReference type="ARBA" id="ARBA00022558"/>
    </source>
</evidence>
<accession>A0A127QQ63</accession>
<sequence>MKAQLHCVIGIIVSLCAAVVHAGSPPHQPPFIYTASYESDSWLGHLKAFPMTDDGVSGVAQWDAADLIPPWSQRRIFAAGAAFQWQQLDDVQRAMLLSEPVVQYLAGDDALEVAHGIGRFRNRNGKLGDIMHSLPLYVGPSDSVYHLIPQAAGGGTYKEFVGNKRQRRAMLYVGANDGMLHAFDAVTGVETMAFVPSVVFPYLHELSDVAYRHRSFVDGLLTAGDAYLTHGGKTGWRTILLGSTGKGAKSLFALDISDPERLDGSSVLWQRSADDDGFGAADDDMGYLQGEVFAVRLRHGGWSALYGNGDDSSERRAVLYLADLANGSLICKLYAGVRDAALPNGLSTPALEFNPQREIVAAYAGDLLGHLWKFDLDHVEPENWGVAFDGAPLFAATDDLGQRQSVTQQPLLALHPKGGKIVMFSGGASTDIVGPDVKRVQTLYGVREKIGAEPISGRAQLQQQTLTATGDGRWTLSRNPIDWSRQRGWYVDLPEQVGQVVGKLQIADGVLWVLTFSAEHQKSHLLALDYTIGGATVGTAQATFLQKTSMIEAVASTTTPTFIRLPDGRRRFVVIDRNGVPRAIELDTARGPVFRTWRQLPVPPGLSD</sequence>
<dbReference type="PATRIC" id="fig|279058.17.peg.4982"/>
<dbReference type="Pfam" id="PF05567">
    <property type="entry name" value="T4P_PilY1"/>
    <property type="match status" value="1"/>
</dbReference>
<name>A0A127QQ63_9BURK</name>
<evidence type="ECO:0000259" key="8">
    <source>
        <dbReference type="Pfam" id="PF05567"/>
    </source>
</evidence>